<dbReference type="AlphaFoldDB" id="A0AAN6PWF1"/>
<dbReference type="EMBL" id="MU863666">
    <property type="protein sequence ID" value="KAK4097894.1"/>
    <property type="molecule type" value="Genomic_DNA"/>
</dbReference>
<dbReference type="Proteomes" id="UP001305647">
    <property type="component" value="Unassembled WGS sequence"/>
</dbReference>
<name>A0AAN6PWF1_9PEZI</name>
<protein>
    <submittedName>
        <fullName evidence="1">Uncharacterized protein</fullName>
    </submittedName>
</protein>
<reference evidence="1" key="2">
    <citation type="submission" date="2023-05" db="EMBL/GenBank/DDBJ databases">
        <authorList>
            <consortium name="Lawrence Berkeley National Laboratory"/>
            <person name="Steindorff A."/>
            <person name="Hensen N."/>
            <person name="Bonometti L."/>
            <person name="Westerberg I."/>
            <person name="Brannstrom I.O."/>
            <person name="Guillou S."/>
            <person name="Cros-Aarteil S."/>
            <person name="Calhoun S."/>
            <person name="Haridas S."/>
            <person name="Kuo A."/>
            <person name="Mondo S."/>
            <person name="Pangilinan J."/>
            <person name="Riley R."/>
            <person name="Labutti K."/>
            <person name="Andreopoulos B."/>
            <person name="Lipzen A."/>
            <person name="Chen C."/>
            <person name="Yanf M."/>
            <person name="Daum C."/>
            <person name="Ng V."/>
            <person name="Clum A."/>
            <person name="Ohm R."/>
            <person name="Martin F."/>
            <person name="Silar P."/>
            <person name="Natvig D."/>
            <person name="Lalanne C."/>
            <person name="Gautier V."/>
            <person name="Ament-Velasquez S.L."/>
            <person name="Kruys A."/>
            <person name="Hutchinson M.I."/>
            <person name="Powell A.J."/>
            <person name="Barry K."/>
            <person name="Miller A.N."/>
            <person name="Grigoriev I.V."/>
            <person name="Debuchy R."/>
            <person name="Gladieux P."/>
            <person name="Thoren M.H."/>
            <person name="Johannesson H."/>
        </authorList>
    </citation>
    <scope>NUCLEOTIDE SEQUENCE</scope>
    <source>
        <strain evidence="1">CBS 757.83</strain>
    </source>
</reference>
<comment type="caution">
    <text evidence="1">The sequence shown here is derived from an EMBL/GenBank/DDBJ whole genome shotgun (WGS) entry which is preliminary data.</text>
</comment>
<evidence type="ECO:0000313" key="1">
    <source>
        <dbReference type="EMBL" id="KAK4097894.1"/>
    </source>
</evidence>
<reference evidence="1" key="1">
    <citation type="journal article" date="2023" name="Mol. Phylogenet. Evol.">
        <title>Genome-scale phylogeny and comparative genomics of the fungal order Sordariales.</title>
        <authorList>
            <person name="Hensen N."/>
            <person name="Bonometti L."/>
            <person name="Westerberg I."/>
            <person name="Brannstrom I.O."/>
            <person name="Guillou S."/>
            <person name="Cros-Aarteil S."/>
            <person name="Calhoun S."/>
            <person name="Haridas S."/>
            <person name="Kuo A."/>
            <person name="Mondo S."/>
            <person name="Pangilinan J."/>
            <person name="Riley R."/>
            <person name="LaButti K."/>
            <person name="Andreopoulos B."/>
            <person name="Lipzen A."/>
            <person name="Chen C."/>
            <person name="Yan M."/>
            <person name="Daum C."/>
            <person name="Ng V."/>
            <person name="Clum A."/>
            <person name="Steindorff A."/>
            <person name="Ohm R.A."/>
            <person name="Martin F."/>
            <person name="Silar P."/>
            <person name="Natvig D.O."/>
            <person name="Lalanne C."/>
            <person name="Gautier V."/>
            <person name="Ament-Velasquez S.L."/>
            <person name="Kruys A."/>
            <person name="Hutchinson M.I."/>
            <person name="Powell A.J."/>
            <person name="Barry K."/>
            <person name="Miller A.N."/>
            <person name="Grigoriev I.V."/>
            <person name="Debuchy R."/>
            <person name="Gladieux P."/>
            <person name="Hiltunen Thoren M."/>
            <person name="Johannesson H."/>
        </authorList>
    </citation>
    <scope>NUCLEOTIDE SEQUENCE</scope>
    <source>
        <strain evidence="1">CBS 757.83</strain>
    </source>
</reference>
<accession>A0AAN6PWF1</accession>
<evidence type="ECO:0000313" key="2">
    <source>
        <dbReference type="Proteomes" id="UP001305647"/>
    </source>
</evidence>
<proteinExistence type="predicted"/>
<gene>
    <name evidence="1" type="ORF">N658DRAFT_488875</name>
</gene>
<organism evidence="1 2">
    <name type="scientific">Parathielavia hyrcaniae</name>
    <dbReference type="NCBI Taxonomy" id="113614"/>
    <lineage>
        <taxon>Eukaryota</taxon>
        <taxon>Fungi</taxon>
        <taxon>Dikarya</taxon>
        <taxon>Ascomycota</taxon>
        <taxon>Pezizomycotina</taxon>
        <taxon>Sordariomycetes</taxon>
        <taxon>Sordariomycetidae</taxon>
        <taxon>Sordariales</taxon>
        <taxon>Chaetomiaceae</taxon>
        <taxon>Parathielavia</taxon>
    </lineage>
</organism>
<keyword evidence="2" id="KW-1185">Reference proteome</keyword>
<sequence length="130" mass="14245">MWPCKAQICSRVASLSLACSARRLSTWSFNWAIISAIIAANFWASPCGAAVCCSMLPSWRLFSISATVFDLRPVEGAGSQMSQCSWSWCPGFVASNNVRLNQLLRADILQATLQLTQTILLGSWSSHNRS</sequence>